<reference evidence="3" key="1">
    <citation type="submission" date="2022-02" db="EMBL/GenBank/DDBJ databases">
        <authorList>
            <person name="Henning P.M."/>
            <person name="McCubbin A.G."/>
            <person name="Shore J.S."/>
        </authorList>
    </citation>
    <scope>NUCLEOTIDE SEQUENCE</scope>
    <source>
        <strain evidence="3">F60SS</strain>
        <tissue evidence="3">Leaves</tissue>
    </source>
</reference>
<name>A0A9Q0J0P1_9ROSI</name>
<proteinExistence type="predicted"/>
<feature type="repeat" description="PPR" evidence="2">
    <location>
        <begin position="142"/>
        <end position="176"/>
    </location>
</feature>
<feature type="repeat" description="PPR" evidence="2">
    <location>
        <begin position="41"/>
        <end position="75"/>
    </location>
</feature>
<keyword evidence="1" id="KW-0677">Repeat</keyword>
<dbReference type="Proteomes" id="UP001141552">
    <property type="component" value="Unassembled WGS sequence"/>
</dbReference>
<dbReference type="GO" id="GO:0003723">
    <property type="term" value="F:RNA binding"/>
    <property type="evidence" value="ECO:0007669"/>
    <property type="project" value="InterPro"/>
</dbReference>
<evidence type="ECO:0008006" key="5">
    <source>
        <dbReference type="Google" id="ProtNLM"/>
    </source>
</evidence>
<dbReference type="EMBL" id="JAKUCV010007312">
    <property type="protein sequence ID" value="KAJ4823964.1"/>
    <property type="molecule type" value="Genomic_DNA"/>
</dbReference>
<sequence length="325" mass="36735">MIRSHLHENLFFFTNLISRYASLGSVSYAYRLFSSSGSSRDVFLYNVVIRGLVDNAHYREAMLLYCKMRRLGIAPDTYTFPFVLKACGFLGELGFGVKVHGDVVVFGYEGDGFTANSVVAMYGKCGRFDLCRLVFDKMPQRNVVSWSTVISVCSQNGKFGQGLSLFWEMLDKGIEPNRASILNAMACVRFEKDADDVWRIAVDNGFHAEQSVNSSAIGMYARCGRMDIARRLFDGIGDRDLLTWSAMIEAYAQAELPVEAFGIFNEMVSQNIIPDSVTILSVIRALSVLESFLHARTAMMIYRRVNENDIEKRKRRSSRDERKEA</sequence>
<dbReference type="InterPro" id="IPR011990">
    <property type="entry name" value="TPR-like_helical_dom_sf"/>
</dbReference>
<dbReference type="InterPro" id="IPR046960">
    <property type="entry name" value="PPR_At4g14850-like_plant"/>
</dbReference>
<reference evidence="3" key="2">
    <citation type="journal article" date="2023" name="Plants (Basel)">
        <title>Annotation of the Turnera subulata (Passifloraceae) Draft Genome Reveals the S-Locus Evolved after the Divergence of Turneroideae from Passifloroideae in a Stepwise Manner.</title>
        <authorList>
            <person name="Henning P.M."/>
            <person name="Roalson E.H."/>
            <person name="Mir W."/>
            <person name="McCubbin A.G."/>
            <person name="Shore J.S."/>
        </authorList>
    </citation>
    <scope>NUCLEOTIDE SEQUENCE</scope>
    <source>
        <strain evidence="3">F60SS</strain>
    </source>
</reference>
<comment type="caution">
    <text evidence="3">The sequence shown here is derived from an EMBL/GenBank/DDBJ whole genome shotgun (WGS) entry which is preliminary data.</text>
</comment>
<dbReference type="FunFam" id="1.25.40.10:FF:000344">
    <property type="entry name" value="Pentatricopeptide repeat-containing protein"/>
    <property type="match status" value="1"/>
</dbReference>
<dbReference type="NCBIfam" id="TIGR00756">
    <property type="entry name" value="PPR"/>
    <property type="match status" value="4"/>
</dbReference>
<organism evidence="3 4">
    <name type="scientific">Turnera subulata</name>
    <dbReference type="NCBI Taxonomy" id="218843"/>
    <lineage>
        <taxon>Eukaryota</taxon>
        <taxon>Viridiplantae</taxon>
        <taxon>Streptophyta</taxon>
        <taxon>Embryophyta</taxon>
        <taxon>Tracheophyta</taxon>
        <taxon>Spermatophyta</taxon>
        <taxon>Magnoliopsida</taxon>
        <taxon>eudicotyledons</taxon>
        <taxon>Gunneridae</taxon>
        <taxon>Pentapetalae</taxon>
        <taxon>rosids</taxon>
        <taxon>fabids</taxon>
        <taxon>Malpighiales</taxon>
        <taxon>Passifloraceae</taxon>
        <taxon>Turnera</taxon>
    </lineage>
</organism>
<dbReference type="PROSITE" id="PS51375">
    <property type="entry name" value="PPR"/>
    <property type="match status" value="3"/>
</dbReference>
<dbReference type="Gene3D" id="1.25.40.10">
    <property type="entry name" value="Tetratricopeptide repeat domain"/>
    <property type="match status" value="3"/>
</dbReference>
<evidence type="ECO:0000256" key="1">
    <source>
        <dbReference type="ARBA" id="ARBA00022737"/>
    </source>
</evidence>
<gene>
    <name evidence="3" type="ORF">Tsubulata_039220</name>
</gene>
<dbReference type="Pfam" id="PF01535">
    <property type="entry name" value="PPR"/>
    <property type="match status" value="1"/>
</dbReference>
<keyword evidence="4" id="KW-1185">Reference proteome</keyword>
<dbReference type="Pfam" id="PF13041">
    <property type="entry name" value="PPR_2"/>
    <property type="match status" value="3"/>
</dbReference>
<evidence type="ECO:0000256" key="2">
    <source>
        <dbReference type="PROSITE-ProRule" id="PRU00708"/>
    </source>
</evidence>
<dbReference type="AlphaFoldDB" id="A0A9Q0J0P1"/>
<feature type="repeat" description="PPR" evidence="2">
    <location>
        <begin position="240"/>
        <end position="274"/>
    </location>
</feature>
<dbReference type="GO" id="GO:0009451">
    <property type="term" value="P:RNA modification"/>
    <property type="evidence" value="ECO:0007669"/>
    <property type="project" value="InterPro"/>
</dbReference>
<evidence type="ECO:0000313" key="3">
    <source>
        <dbReference type="EMBL" id="KAJ4823964.1"/>
    </source>
</evidence>
<dbReference type="InterPro" id="IPR002885">
    <property type="entry name" value="PPR_rpt"/>
</dbReference>
<accession>A0A9Q0J0P1</accession>
<evidence type="ECO:0000313" key="4">
    <source>
        <dbReference type="Proteomes" id="UP001141552"/>
    </source>
</evidence>
<dbReference type="OrthoDB" id="165382at2759"/>
<dbReference type="PANTHER" id="PTHR47926">
    <property type="entry name" value="PENTATRICOPEPTIDE REPEAT-CONTAINING PROTEIN"/>
    <property type="match status" value="1"/>
</dbReference>
<protein>
    <recommendedName>
        <fullName evidence="5">Pentacotripeptide-repeat region of PRORP domain-containing protein</fullName>
    </recommendedName>
</protein>